<dbReference type="Pfam" id="PF03372">
    <property type="entry name" value="Exo_endo_phos"/>
    <property type="match status" value="1"/>
</dbReference>
<sequence length="248" mass="27564">MLYKKPQAHQTLSSYGQATRQTLPREFTVCSWNFQKAGAKAWAKEFRILADVTDIFLAQENRLTPAVLKEIKNSPLCWHEAAGFLSLRGNYLTGVCTGSIVNPSRVIFKQGGKEPFIRIPKMLLATFLPLGNGKNLLVINVHAVNFTRLDTFRRNMAAVAELLLNFEGPVLLGGDFNAWSAKRCQVLRQTAAQAGLSEIAFLPDNRSRFLGKPVDFLFTRQLNLLACGVCATKASDHNPLLARFQIGK</sequence>
<protein>
    <submittedName>
        <fullName evidence="2">Endonuclease/exonuclease/phosphatase family protein</fullName>
    </submittedName>
</protein>
<keyword evidence="2" id="KW-0540">Nuclease</keyword>
<dbReference type="InterPro" id="IPR005135">
    <property type="entry name" value="Endo/exonuclease/phosphatase"/>
</dbReference>
<dbReference type="Gene3D" id="3.60.10.10">
    <property type="entry name" value="Endonuclease/exonuclease/phosphatase"/>
    <property type="match status" value="1"/>
</dbReference>
<dbReference type="InterPro" id="IPR036691">
    <property type="entry name" value="Endo/exonu/phosph_ase_sf"/>
</dbReference>
<organism evidence="2 3">
    <name type="scientific">Candidatus Avelusimicrobium gallicola</name>
    <dbReference type="NCBI Taxonomy" id="2562704"/>
    <lineage>
        <taxon>Bacteria</taxon>
        <taxon>Pseudomonadati</taxon>
        <taxon>Elusimicrobiota</taxon>
        <taxon>Elusimicrobia</taxon>
        <taxon>Elusimicrobiales</taxon>
        <taxon>Elusimicrobiaceae</taxon>
        <taxon>Candidatus Avelusimicrobium</taxon>
    </lineage>
</organism>
<keyword evidence="2" id="KW-0255">Endonuclease</keyword>
<keyword evidence="2" id="KW-0378">Hydrolase</keyword>
<dbReference type="AlphaFoldDB" id="A0A928DNV4"/>
<comment type="caution">
    <text evidence="2">The sequence shown here is derived from an EMBL/GenBank/DDBJ whole genome shotgun (WGS) entry which is preliminary data.</text>
</comment>
<evidence type="ECO:0000259" key="1">
    <source>
        <dbReference type="Pfam" id="PF03372"/>
    </source>
</evidence>
<accession>A0A928DNV4</accession>
<dbReference type="SUPFAM" id="SSF56219">
    <property type="entry name" value="DNase I-like"/>
    <property type="match status" value="1"/>
</dbReference>
<gene>
    <name evidence="2" type="ORF">E7027_01190</name>
</gene>
<dbReference type="NCBIfam" id="NF003840">
    <property type="entry name" value="PRK05421.1-2"/>
    <property type="match status" value="1"/>
</dbReference>
<dbReference type="GO" id="GO:0004519">
    <property type="term" value="F:endonuclease activity"/>
    <property type="evidence" value="ECO:0007669"/>
    <property type="project" value="UniProtKB-KW"/>
</dbReference>
<name>A0A928DNV4_9BACT</name>
<dbReference type="Proteomes" id="UP000725649">
    <property type="component" value="Unassembled WGS sequence"/>
</dbReference>
<dbReference type="NCBIfam" id="NF003842">
    <property type="entry name" value="PRK05421.1-4"/>
    <property type="match status" value="1"/>
</dbReference>
<proteinExistence type="predicted"/>
<evidence type="ECO:0000313" key="3">
    <source>
        <dbReference type="Proteomes" id="UP000725649"/>
    </source>
</evidence>
<evidence type="ECO:0000313" key="2">
    <source>
        <dbReference type="EMBL" id="MBE6420750.1"/>
    </source>
</evidence>
<reference evidence="2" key="1">
    <citation type="submission" date="2019-04" db="EMBL/GenBank/DDBJ databases">
        <title>Evolution of Biomass-Degrading Anaerobic Consortia Revealed by Metagenomics.</title>
        <authorList>
            <person name="Peng X."/>
        </authorList>
    </citation>
    <scope>NUCLEOTIDE SEQUENCE</scope>
    <source>
        <strain evidence="2">SIG66</strain>
    </source>
</reference>
<dbReference type="EMBL" id="SUVG01000001">
    <property type="protein sequence ID" value="MBE6420750.1"/>
    <property type="molecule type" value="Genomic_DNA"/>
</dbReference>
<feature type="domain" description="Endonuclease/exonuclease/phosphatase" evidence="1">
    <location>
        <begin position="31"/>
        <end position="237"/>
    </location>
</feature>